<organism evidence="2">
    <name type="scientific">Vertebrata lanosa</name>
    <dbReference type="NCBI Taxonomy" id="1261582"/>
    <lineage>
        <taxon>Eukaryota</taxon>
        <taxon>Rhodophyta</taxon>
        <taxon>Florideophyceae</taxon>
        <taxon>Rhodymeniophycidae</taxon>
        <taxon>Ceramiales</taxon>
        <taxon>Rhodomelaceae</taxon>
        <taxon>Polysiphonioideae</taxon>
        <taxon>Vertebrata</taxon>
    </lineage>
</organism>
<dbReference type="InterPro" id="IPR029057">
    <property type="entry name" value="PRTase-like"/>
</dbReference>
<accession>A0A0B5W620</accession>
<keyword evidence="2" id="KW-0934">Plastid</keyword>
<dbReference type="EMBL" id="KP308097">
    <property type="protein sequence ID" value="AJH66061.1"/>
    <property type="molecule type" value="Genomic_DNA"/>
</dbReference>
<name>A0A0B5W620_9FLOR</name>
<reference evidence="2" key="1">
    <citation type="journal article" date="2015" name="J. Phycol.">
        <title>The Choreocolax polysiphoniae plastid forces a reevaluation of the evolutionary pathways to parasitism in red algae.</title>
        <authorList>
            <person name="Salomaki E.D."/>
            <person name="Nickles K.R."/>
            <person name="Lane C.E."/>
        </authorList>
    </citation>
    <scope>NUCLEOTIDE SEQUENCE</scope>
</reference>
<keyword evidence="2" id="KW-0808">Transferase</keyword>
<geneLocation type="plastid" evidence="2"/>
<protein>
    <submittedName>
        <fullName evidence="2">Uracil phosphoribosyltransferase</fullName>
    </submittedName>
</protein>
<dbReference type="AlphaFoldDB" id="A0A0B5W620"/>
<dbReference type="GO" id="GO:0016757">
    <property type="term" value="F:glycosyltransferase activity"/>
    <property type="evidence" value="ECO:0007669"/>
    <property type="project" value="UniProtKB-KW"/>
</dbReference>
<proteinExistence type="predicted"/>
<gene>
    <name evidence="2" type="primary">upp</name>
</gene>
<dbReference type="InterPro" id="IPR000836">
    <property type="entry name" value="PRTase_dom"/>
</dbReference>
<dbReference type="SUPFAM" id="SSF53271">
    <property type="entry name" value="PRTase-like"/>
    <property type="match status" value="1"/>
</dbReference>
<dbReference type="Gene3D" id="3.40.50.2020">
    <property type="match status" value="1"/>
</dbReference>
<feature type="domain" description="Phosphoribosyltransferase" evidence="1">
    <location>
        <begin position="16"/>
        <end position="195"/>
    </location>
</feature>
<keyword evidence="2" id="KW-0328">Glycosyltransferase</keyword>
<evidence type="ECO:0000313" key="2">
    <source>
        <dbReference type="EMBL" id="AJH66061.1"/>
    </source>
</evidence>
<dbReference type="RefSeq" id="YP_009122303.1">
    <property type="nucleotide sequence ID" value="NC_026523.1"/>
</dbReference>
<dbReference type="GeneID" id="23629635"/>
<dbReference type="Pfam" id="PF14681">
    <property type="entry name" value="UPRTase"/>
    <property type="match status" value="1"/>
</dbReference>
<sequence length="200" mass="23665">MKFNSLKTMQLRIYQISHPLVKLVVTRITMQNISKTDIECYYRYIGFLIMYEIMRKYIEVKNLHIQLINKVKNLHVIDKQKQYLILTNTSKTYHMITDIKSLMPNIEIAHVSYDNINTIKDCIQNLNINPKNINIFIIEKTTEDEKIIKLIDYLKNIKEISICNINIANVLSNSIILTKIGEKYPKLKVYTAKINYNTKY</sequence>
<evidence type="ECO:0000259" key="1">
    <source>
        <dbReference type="Pfam" id="PF14681"/>
    </source>
</evidence>